<proteinExistence type="predicted"/>
<dbReference type="SUPFAM" id="SSF53335">
    <property type="entry name" value="S-adenosyl-L-methionine-dependent methyltransferases"/>
    <property type="match status" value="1"/>
</dbReference>
<dbReference type="STRING" id="1194083.BN12_1040010"/>
<keyword evidence="3" id="KW-0949">S-adenosyl-L-methionine</keyword>
<dbReference type="InterPro" id="IPR041698">
    <property type="entry name" value="Methyltransf_25"/>
</dbReference>
<dbReference type="EMBL" id="CAJB01000007">
    <property type="protein sequence ID" value="CCH76075.1"/>
    <property type="molecule type" value="Genomic_DNA"/>
</dbReference>
<dbReference type="Proteomes" id="UP000035721">
    <property type="component" value="Unassembled WGS sequence"/>
</dbReference>
<evidence type="ECO:0000256" key="2">
    <source>
        <dbReference type="ARBA" id="ARBA00022679"/>
    </source>
</evidence>
<dbReference type="CDD" id="cd02440">
    <property type="entry name" value="AdoMet_MTases"/>
    <property type="match status" value="1"/>
</dbReference>
<dbReference type="OrthoDB" id="7062303at2"/>
<comment type="caution">
    <text evidence="5">The sequence shown here is derived from an EMBL/GenBank/DDBJ whole genome shotgun (WGS) entry which is preliminary data.</text>
</comment>
<keyword evidence="6" id="KW-1185">Reference proteome</keyword>
<dbReference type="AlphaFoldDB" id="A0A077LVU6"/>
<accession>A0A077LVU6</accession>
<feature type="domain" description="Methyltransferase" evidence="4">
    <location>
        <begin position="54"/>
        <end position="145"/>
    </location>
</feature>
<keyword evidence="1 5" id="KW-0489">Methyltransferase</keyword>
<organism evidence="5 6">
    <name type="scientific">Nostocoides japonicum T1-X7</name>
    <dbReference type="NCBI Taxonomy" id="1194083"/>
    <lineage>
        <taxon>Bacteria</taxon>
        <taxon>Bacillati</taxon>
        <taxon>Actinomycetota</taxon>
        <taxon>Actinomycetes</taxon>
        <taxon>Micrococcales</taxon>
        <taxon>Intrasporangiaceae</taxon>
        <taxon>Nostocoides</taxon>
    </lineage>
</organism>
<evidence type="ECO:0000256" key="1">
    <source>
        <dbReference type="ARBA" id="ARBA00022603"/>
    </source>
</evidence>
<protein>
    <submittedName>
        <fullName evidence="5">Methyltransferase type 11</fullName>
    </submittedName>
</protein>
<dbReference type="RefSeq" id="WP_048552738.1">
    <property type="nucleotide sequence ID" value="NZ_HF570958.1"/>
</dbReference>
<evidence type="ECO:0000313" key="5">
    <source>
        <dbReference type="EMBL" id="CCH76075.1"/>
    </source>
</evidence>
<name>A0A077LVU6_9MICO</name>
<dbReference type="GO" id="GO:0032259">
    <property type="term" value="P:methylation"/>
    <property type="evidence" value="ECO:0007669"/>
    <property type="project" value="UniProtKB-KW"/>
</dbReference>
<sequence>MSEPFPRTRWSEIAGISPDAAAYQRRFDALEESGEDVHGEARFVASLVPPGSRILDAGCGTGRVAKELTRRGYRCVGVDEDAAMIAYATANDPATRYVRQDLTDLFLRSQKFDLVLMAGNVVPLLAPGTLPEVMRHVAGHVERGGLVVAGFGLDAAHLPPSCPVTSIEDYDAACWAAGLLPEARYPTWEGGDAWNPSAAYVVDLHRRT</sequence>
<dbReference type="PANTHER" id="PTHR43464:SF19">
    <property type="entry name" value="UBIQUINONE BIOSYNTHESIS O-METHYLTRANSFERASE, MITOCHONDRIAL"/>
    <property type="match status" value="1"/>
</dbReference>
<evidence type="ECO:0000256" key="3">
    <source>
        <dbReference type="ARBA" id="ARBA00022691"/>
    </source>
</evidence>
<dbReference type="Gene3D" id="3.40.50.150">
    <property type="entry name" value="Vaccinia Virus protein VP39"/>
    <property type="match status" value="1"/>
</dbReference>
<dbReference type="GO" id="GO:0008168">
    <property type="term" value="F:methyltransferase activity"/>
    <property type="evidence" value="ECO:0007669"/>
    <property type="project" value="UniProtKB-KW"/>
</dbReference>
<keyword evidence="2 5" id="KW-0808">Transferase</keyword>
<gene>
    <name evidence="5" type="ORF">BN12_1040010</name>
</gene>
<dbReference type="PANTHER" id="PTHR43464">
    <property type="entry name" value="METHYLTRANSFERASE"/>
    <property type="match status" value="1"/>
</dbReference>
<reference evidence="5 6" key="1">
    <citation type="journal article" date="2013" name="ISME J.">
        <title>A metabolic model for members of the genus Tetrasphaera involved in enhanced biological phosphorus removal.</title>
        <authorList>
            <person name="Kristiansen R."/>
            <person name="Nguyen H.T.T."/>
            <person name="Saunders A.M."/>
            <person name="Nielsen J.L."/>
            <person name="Wimmer R."/>
            <person name="Le V.Q."/>
            <person name="McIlroy S.J."/>
            <person name="Petrovski S."/>
            <person name="Seviour R.J."/>
            <person name="Calteau A."/>
            <person name="Nielsen K.L."/>
            <person name="Nielsen P.H."/>
        </authorList>
    </citation>
    <scope>NUCLEOTIDE SEQUENCE [LARGE SCALE GENOMIC DNA]</scope>
    <source>
        <strain evidence="5 6">T1-X7</strain>
    </source>
</reference>
<dbReference type="InterPro" id="IPR029063">
    <property type="entry name" value="SAM-dependent_MTases_sf"/>
</dbReference>
<evidence type="ECO:0000259" key="4">
    <source>
        <dbReference type="Pfam" id="PF13649"/>
    </source>
</evidence>
<dbReference type="Pfam" id="PF13649">
    <property type="entry name" value="Methyltransf_25"/>
    <property type="match status" value="1"/>
</dbReference>
<evidence type="ECO:0000313" key="6">
    <source>
        <dbReference type="Proteomes" id="UP000035721"/>
    </source>
</evidence>